<name>A0A8B8STU8_CAMFR</name>
<evidence type="ECO:0000313" key="2">
    <source>
        <dbReference type="Proteomes" id="UP000694856"/>
    </source>
</evidence>
<proteinExistence type="predicted"/>
<dbReference type="KEGG" id="cfr:116663066"/>
<gene>
    <name evidence="3" type="primary">LOC116663066</name>
</gene>
<accession>A0A8B8STU8</accession>
<evidence type="ECO:0000313" key="3">
    <source>
        <dbReference type="RefSeq" id="XP_032333483.1"/>
    </source>
</evidence>
<keyword evidence="2" id="KW-1185">Reference proteome</keyword>
<sequence>MDTAWRWRRWSGGPGAGPAKHLNASSSFLRPWCSPPPPAAIRSPRGPASTGRYARGGPQPPPPPPARLSDTLPSFRLTPQRGPSPLSSPPRFFHITVPFFLDTHPAPRAAVVLSAQEKQGKERKEPHKAGVSRGHRGGLRTRRSRVPERCLTGPSSLAGWSSDPGSPAPRRRVVEPRPPLSGGRR</sequence>
<feature type="compositionally biased region" description="Basic and acidic residues" evidence="1">
    <location>
        <begin position="118"/>
        <end position="128"/>
    </location>
</feature>
<dbReference type="AlphaFoldDB" id="A0A8B8STU8"/>
<feature type="region of interest" description="Disordered" evidence="1">
    <location>
        <begin position="1"/>
        <end position="90"/>
    </location>
</feature>
<dbReference type="GeneID" id="116663066"/>
<reference evidence="3" key="1">
    <citation type="submission" date="2025-08" db="UniProtKB">
        <authorList>
            <consortium name="RefSeq"/>
        </authorList>
    </citation>
    <scope>IDENTIFICATION</scope>
    <source>
        <tissue evidence="3">Ear skin</tissue>
    </source>
</reference>
<organism evidence="2 3">
    <name type="scientific">Camelus ferus</name>
    <name type="common">Wild bactrian camel</name>
    <name type="synonym">Camelus bactrianus ferus</name>
    <dbReference type="NCBI Taxonomy" id="419612"/>
    <lineage>
        <taxon>Eukaryota</taxon>
        <taxon>Metazoa</taxon>
        <taxon>Chordata</taxon>
        <taxon>Craniata</taxon>
        <taxon>Vertebrata</taxon>
        <taxon>Euteleostomi</taxon>
        <taxon>Mammalia</taxon>
        <taxon>Eutheria</taxon>
        <taxon>Laurasiatheria</taxon>
        <taxon>Artiodactyla</taxon>
        <taxon>Tylopoda</taxon>
        <taxon>Camelidae</taxon>
        <taxon>Camelus</taxon>
    </lineage>
</organism>
<feature type="region of interest" description="Disordered" evidence="1">
    <location>
        <begin position="116"/>
        <end position="185"/>
    </location>
</feature>
<dbReference type="RefSeq" id="XP_032333483.1">
    <property type="nucleotide sequence ID" value="XM_032477592.1"/>
</dbReference>
<feature type="compositionally biased region" description="Low complexity" evidence="1">
    <location>
        <begin position="40"/>
        <end position="49"/>
    </location>
</feature>
<feature type="compositionally biased region" description="Basic residues" evidence="1">
    <location>
        <begin position="133"/>
        <end position="144"/>
    </location>
</feature>
<evidence type="ECO:0000256" key="1">
    <source>
        <dbReference type="SAM" id="MobiDB-lite"/>
    </source>
</evidence>
<dbReference type="Proteomes" id="UP000694856">
    <property type="component" value="Chromosome 4"/>
</dbReference>
<protein>
    <submittedName>
        <fullName evidence="3">Proline-rich receptor-like protein kinase PERK10</fullName>
    </submittedName>
</protein>